<keyword evidence="3 5" id="KW-1133">Transmembrane helix</keyword>
<evidence type="ECO:0000256" key="3">
    <source>
        <dbReference type="ARBA" id="ARBA00022989"/>
    </source>
</evidence>
<evidence type="ECO:0000256" key="4">
    <source>
        <dbReference type="ARBA" id="ARBA00023136"/>
    </source>
</evidence>
<comment type="subcellular location">
    <subcellularLocation>
        <location evidence="5">Cell membrane</location>
        <topology evidence="5">Multi-pass membrane protein</topology>
    </subcellularLocation>
    <subcellularLocation>
        <location evidence="1">Membrane</location>
        <topology evidence="1">Multi-pass membrane protein</topology>
    </subcellularLocation>
</comment>
<dbReference type="Pfam" id="PF01925">
    <property type="entry name" value="TauE"/>
    <property type="match status" value="1"/>
</dbReference>
<evidence type="ECO:0000256" key="2">
    <source>
        <dbReference type="ARBA" id="ARBA00022692"/>
    </source>
</evidence>
<evidence type="ECO:0000313" key="6">
    <source>
        <dbReference type="EMBL" id="MFD1938522.1"/>
    </source>
</evidence>
<keyword evidence="4 5" id="KW-0472">Membrane</keyword>
<feature type="transmembrane region" description="Helical" evidence="5">
    <location>
        <begin position="31"/>
        <end position="49"/>
    </location>
</feature>
<evidence type="ECO:0000256" key="5">
    <source>
        <dbReference type="RuleBase" id="RU363041"/>
    </source>
</evidence>
<keyword evidence="5" id="KW-1003">Cell membrane</keyword>
<keyword evidence="2 5" id="KW-0812">Transmembrane</keyword>
<dbReference type="InterPro" id="IPR002781">
    <property type="entry name" value="TM_pro_TauE-like"/>
</dbReference>
<dbReference type="EMBL" id="JBHUFV010000068">
    <property type="protein sequence ID" value="MFD1938522.1"/>
    <property type="molecule type" value="Genomic_DNA"/>
</dbReference>
<dbReference type="Proteomes" id="UP001597368">
    <property type="component" value="Unassembled WGS sequence"/>
</dbReference>
<gene>
    <name evidence="6" type="ORF">ACFSKW_44315</name>
</gene>
<evidence type="ECO:0000313" key="7">
    <source>
        <dbReference type="Proteomes" id="UP001597368"/>
    </source>
</evidence>
<dbReference type="RefSeq" id="WP_379580605.1">
    <property type="nucleotide sequence ID" value="NZ_JBHUFV010000068.1"/>
</dbReference>
<name>A0ABW4T936_9ACTN</name>
<organism evidence="6 7">
    <name type="scientific">Nonomuraea mangrovi</name>
    <dbReference type="NCBI Taxonomy" id="2316207"/>
    <lineage>
        <taxon>Bacteria</taxon>
        <taxon>Bacillati</taxon>
        <taxon>Actinomycetota</taxon>
        <taxon>Actinomycetes</taxon>
        <taxon>Streptosporangiales</taxon>
        <taxon>Streptosporangiaceae</taxon>
        <taxon>Nonomuraea</taxon>
    </lineage>
</organism>
<keyword evidence="7" id="KW-1185">Reference proteome</keyword>
<sequence>MTTGTLALVLIGALVVGVSLGLLDRGLSDALLLPAFAVIMVVVAVRMLRGPESGGGACRTETGRINRRHCLPRTLAAGAGVGLMTGVLGVGGGFAVVPALGLLLGLTATEAAPAAADLS</sequence>
<protein>
    <recommendedName>
        <fullName evidence="5">Probable membrane transporter protein</fullName>
    </recommendedName>
</protein>
<accession>A0ABW4T936</accession>
<proteinExistence type="inferred from homology"/>
<evidence type="ECO:0000256" key="1">
    <source>
        <dbReference type="ARBA" id="ARBA00004141"/>
    </source>
</evidence>
<reference evidence="7" key="1">
    <citation type="journal article" date="2019" name="Int. J. Syst. Evol. Microbiol.">
        <title>The Global Catalogue of Microorganisms (GCM) 10K type strain sequencing project: providing services to taxonomists for standard genome sequencing and annotation.</title>
        <authorList>
            <consortium name="The Broad Institute Genomics Platform"/>
            <consortium name="The Broad Institute Genome Sequencing Center for Infectious Disease"/>
            <person name="Wu L."/>
            <person name="Ma J."/>
        </authorList>
    </citation>
    <scope>NUCLEOTIDE SEQUENCE [LARGE SCALE GENOMIC DNA]</scope>
    <source>
        <strain evidence="7">ICMP 6774ER</strain>
    </source>
</reference>
<comment type="caution">
    <text evidence="6">The sequence shown here is derived from an EMBL/GenBank/DDBJ whole genome shotgun (WGS) entry which is preliminary data.</text>
</comment>
<feature type="transmembrane region" description="Helical" evidence="5">
    <location>
        <begin position="70"/>
        <end position="97"/>
    </location>
</feature>
<comment type="similarity">
    <text evidence="5">Belongs to the 4-toluene sulfonate uptake permease (TSUP) (TC 2.A.102) family.</text>
</comment>